<accession>A0AC61PN18</accession>
<evidence type="ECO:0000313" key="1">
    <source>
        <dbReference type="EMBL" id="SMC73421.1"/>
    </source>
</evidence>
<organism evidence="1 2">
    <name type="scientific">Aristaeella lactis</name>
    <dbReference type="NCBI Taxonomy" id="3046383"/>
    <lineage>
        <taxon>Bacteria</taxon>
        <taxon>Bacillati</taxon>
        <taxon>Bacillota</taxon>
        <taxon>Clostridia</taxon>
        <taxon>Eubacteriales</taxon>
        <taxon>Aristaeellaceae</taxon>
        <taxon>Aristaeella</taxon>
    </lineage>
</organism>
<protein>
    <submittedName>
        <fullName evidence="1">Peptide/nickel transport system substrate-binding protein</fullName>
    </submittedName>
</protein>
<sequence length="805" mass="87898">MKKLFALLLAACMLMSVTAVFAEEAASADIPLVVATSTLSQKFSPYFADTAYDQDVVSMTQISMMTTDRVGGIIYNGIEGETIPYNGTDYTYYGTGDLTVNYDEATDITTYGYKMRNDLKFSDGEPVTIDDVIFTYYVYLDPAYNGSTTLSSYDIVGLQAYRTQIPEANLESVTKIANDIKAAGFGYELKEGDSFTQEEYDAYYNAATELWKNDTQGIVDYVMAKYAADYAEAQIGYTVDEVNADEGLKVALGMVMWGFGKVEEADGKKVFTTSDGKAFNLTDGERPVIDDYFNATYAAYEGNIDNYLGTESAVGATTDEIFASTMTMVAKDQGVDMDAGVPNIAGIKRVDDYTVEVQVKGFSAPAVYSILGLNITPMHYYGDPAQYDYENNKFGHPFGDLSIAQSKTDAPMGAGPYKFVKYDNRVVYYEANEYYYKGAPKTKTMQFKETNAAEVASAVQTGTADGGEMTGSKTNFELLKSFNSNNEVTGDVVTTYSVANLGYGYIGINADTVNVAGEPGSEASKNLRKGLATILAVYRDTAFDSYYGDAAAVINYPISSTSWAAPQATDEGYRVAYSVDAEGNDIYTAEMSAEDKYEAAKKAAIGFFKAAGYTFDEAAGKFTEAPEGASLSYEVIIPGDGTGDHPSFAVLTDAREALGSFGIELKINDPADSNVLWDALDAGTQNLWCAAWGSTIDPDMYQVYHSSNIVGKGGSDSNHYHIQSEKLDEMILNARQSSDQAYRKEVYKDALNEIMDWAVEIPAYQRQNIVIASSQRVNIDTVTPDVTTYWGWLSEIETLEMNATK</sequence>
<gene>
    <name evidence="1" type="ORF">SAMN06297397_2259</name>
</gene>
<evidence type="ECO:0000313" key="2">
    <source>
        <dbReference type="Proteomes" id="UP000192328"/>
    </source>
</evidence>
<proteinExistence type="predicted"/>
<keyword evidence="2" id="KW-1185">Reference proteome</keyword>
<dbReference type="Proteomes" id="UP000192328">
    <property type="component" value="Unassembled WGS sequence"/>
</dbReference>
<dbReference type="EMBL" id="FWXZ01000004">
    <property type="protein sequence ID" value="SMC73421.1"/>
    <property type="molecule type" value="Genomic_DNA"/>
</dbReference>
<reference evidence="1" key="1">
    <citation type="submission" date="2017-04" db="EMBL/GenBank/DDBJ databases">
        <authorList>
            <person name="Varghese N."/>
            <person name="Submissions S."/>
        </authorList>
    </citation>
    <scope>NUCLEOTIDE SEQUENCE</scope>
    <source>
        <strain evidence="1">WTE2008</strain>
    </source>
</reference>
<name>A0AC61PN18_9FIRM</name>
<comment type="caution">
    <text evidence="1">The sequence shown here is derived from an EMBL/GenBank/DDBJ whole genome shotgun (WGS) entry which is preliminary data.</text>
</comment>